<dbReference type="AlphaFoldDB" id="A0AAE0ADY6"/>
<dbReference type="PANTHER" id="PTHR23079:SF18">
    <property type="entry name" value="RNA-DEPENDENT RNA POLYMERASE 6"/>
    <property type="match status" value="1"/>
</dbReference>
<evidence type="ECO:0000256" key="1">
    <source>
        <dbReference type="RuleBase" id="RU363098"/>
    </source>
</evidence>
<reference evidence="3" key="1">
    <citation type="journal article" date="2023" name="Plant J.">
        <title>Genome sequences and population genomics provide insights into the demographic history, inbreeding, and mutation load of two 'living fossil' tree species of Dipteronia.</title>
        <authorList>
            <person name="Feng Y."/>
            <person name="Comes H.P."/>
            <person name="Chen J."/>
            <person name="Zhu S."/>
            <person name="Lu R."/>
            <person name="Zhang X."/>
            <person name="Li P."/>
            <person name="Qiu J."/>
            <person name="Olsen K.M."/>
            <person name="Qiu Y."/>
        </authorList>
    </citation>
    <scope>NUCLEOTIDE SEQUENCE</scope>
    <source>
        <strain evidence="3">NBL</strain>
    </source>
</reference>
<dbReference type="InterPro" id="IPR007855">
    <property type="entry name" value="RDRP"/>
</dbReference>
<keyword evidence="1" id="KW-0943">RNA-mediated gene silencing</keyword>
<dbReference type="GO" id="GO:0031380">
    <property type="term" value="C:nuclear RNA-directed RNA polymerase complex"/>
    <property type="evidence" value="ECO:0007669"/>
    <property type="project" value="TreeGrafter"/>
</dbReference>
<name>A0AAE0ADY6_9ROSI</name>
<accession>A0AAE0ADY6</accession>
<dbReference type="EMBL" id="JANJYJ010000005">
    <property type="protein sequence ID" value="KAK3212156.1"/>
    <property type="molecule type" value="Genomic_DNA"/>
</dbReference>
<dbReference type="GO" id="GO:0003968">
    <property type="term" value="F:RNA-directed RNA polymerase activity"/>
    <property type="evidence" value="ECO:0007669"/>
    <property type="project" value="UniProtKB-KW"/>
</dbReference>
<keyword evidence="4" id="KW-1185">Reference proteome</keyword>
<keyword evidence="1" id="KW-0696">RNA-directed RNA polymerase</keyword>
<sequence>MVNESLGTICNAHVVHADRSEYGALDENCILLAQLAATAVDFPKTGKLVNMPFHLKPKLYPDFMGKAEYQSYKSSKILGRLYRHIKDVYDEEVLPRLRLILIPVKFSMIQILRSLDLLISLLMHGIKNVLTMAS</sequence>
<gene>
    <name evidence="3" type="ORF">Dsin_016862</name>
</gene>
<evidence type="ECO:0000313" key="4">
    <source>
        <dbReference type="Proteomes" id="UP001281410"/>
    </source>
</evidence>
<protein>
    <recommendedName>
        <fullName evidence="1">RNA-dependent RNA polymerase</fullName>
        <ecNumber evidence="1">2.7.7.48</ecNumber>
    </recommendedName>
</protein>
<dbReference type="Proteomes" id="UP001281410">
    <property type="component" value="Unassembled WGS sequence"/>
</dbReference>
<dbReference type="InterPro" id="IPR057596">
    <property type="entry name" value="RDRP_core"/>
</dbReference>
<organism evidence="3 4">
    <name type="scientific">Dipteronia sinensis</name>
    <dbReference type="NCBI Taxonomy" id="43782"/>
    <lineage>
        <taxon>Eukaryota</taxon>
        <taxon>Viridiplantae</taxon>
        <taxon>Streptophyta</taxon>
        <taxon>Embryophyta</taxon>
        <taxon>Tracheophyta</taxon>
        <taxon>Spermatophyta</taxon>
        <taxon>Magnoliopsida</taxon>
        <taxon>eudicotyledons</taxon>
        <taxon>Gunneridae</taxon>
        <taxon>Pentapetalae</taxon>
        <taxon>rosids</taxon>
        <taxon>malvids</taxon>
        <taxon>Sapindales</taxon>
        <taxon>Sapindaceae</taxon>
        <taxon>Hippocastanoideae</taxon>
        <taxon>Acereae</taxon>
        <taxon>Dipteronia</taxon>
    </lineage>
</organism>
<comment type="catalytic activity">
    <reaction evidence="1">
        <text>RNA(n) + a ribonucleoside 5'-triphosphate = RNA(n+1) + diphosphate</text>
        <dbReference type="Rhea" id="RHEA:21248"/>
        <dbReference type="Rhea" id="RHEA-COMP:14527"/>
        <dbReference type="Rhea" id="RHEA-COMP:17342"/>
        <dbReference type="ChEBI" id="CHEBI:33019"/>
        <dbReference type="ChEBI" id="CHEBI:61557"/>
        <dbReference type="ChEBI" id="CHEBI:140395"/>
        <dbReference type="EC" id="2.7.7.48"/>
    </reaction>
</comment>
<dbReference type="GO" id="GO:0030422">
    <property type="term" value="P:siRNA processing"/>
    <property type="evidence" value="ECO:0007669"/>
    <property type="project" value="TreeGrafter"/>
</dbReference>
<dbReference type="PANTHER" id="PTHR23079">
    <property type="entry name" value="RNA-DEPENDENT RNA POLYMERASE"/>
    <property type="match status" value="1"/>
</dbReference>
<evidence type="ECO:0000313" key="3">
    <source>
        <dbReference type="EMBL" id="KAK3212156.1"/>
    </source>
</evidence>
<dbReference type="GO" id="GO:0003723">
    <property type="term" value="F:RNA binding"/>
    <property type="evidence" value="ECO:0007669"/>
    <property type="project" value="UniProtKB-KW"/>
</dbReference>
<dbReference type="EC" id="2.7.7.48" evidence="1"/>
<proteinExistence type="inferred from homology"/>
<comment type="function">
    <text evidence="1">Probably involved in the RNA silencing pathway and required for the generation of small interfering RNAs (siRNAs).</text>
</comment>
<keyword evidence="1" id="KW-0808">Transferase</keyword>
<comment type="similarity">
    <text evidence="1">Belongs to the RdRP family.</text>
</comment>
<keyword evidence="1" id="KW-0694">RNA-binding</keyword>
<feature type="domain" description="RDRP core" evidence="2">
    <location>
        <begin position="1"/>
        <end position="85"/>
    </location>
</feature>
<comment type="caution">
    <text evidence="3">The sequence shown here is derived from an EMBL/GenBank/DDBJ whole genome shotgun (WGS) entry which is preliminary data.</text>
</comment>
<keyword evidence="1" id="KW-0548">Nucleotidyltransferase</keyword>
<dbReference type="Pfam" id="PF05183">
    <property type="entry name" value="RdRP"/>
    <property type="match status" value="1"/>
</dbReference>
<evidence type="ECO:0000259" key="2">
    <source>
        <dbReference type="Pfam" id="PF05183"/>
    </source>
</evidence>